<evidence type="ECO:0000256" key="1">
    <source>
        <dbReference type="ARBA" id="ARBA00008950"/>
    </source>
</evidence>
<dbReference type="InterPro" id="IPR011152">
    <property type="entry name" value="Pesterase_MJ0912"/>
</dbReference>
<dbReference type="PIRSF" id="PIRSF000883">
    <property type="entry name" value="Pesterase_MJ0912"/>
    <property type="match status" value="1"/>
</dbReference>
<accession>A0ABQ1NIR5</accession>
<name>A0ABQ1NIR5_9ENTE</name>
<evidence type="ECO:0000313" key="4">
    <source>
        <dbReference type="Proteomes" id="UP000630615"/>
    </source>
</evidence>
<organism evidence="3 4">
    <name type="scientific">Enterococcus wangshanyuanii</name>
    <dbReference type="NCBI Taxonomy" id="2005703"/>
    <lineage>
        <taxon>Bacteria</taxon>
        <taxon>Bacillati</taxon>
        <taxon>Bacillota</taxon>
        <taxon>Bacilli</taxon>
        <taxon>Lactobacillales</taxon>
        <taxon>Enterococcaceae</taxon>
        <taxon>Enterococcus</taxon>
    </lineage>
</organism>
<dbReference type="SUPFAM" id="SSF56300">
    <property type="entry name" value="Metallo-dependent phosphatases"/>
    <property type="match status" value="1"/>
</dbReference>
<protein>
    <submittedName>
        <fullName evidence="3">Ser/threonine protein phosphatase</fullName>
    </submittedName>
</protein>
<dbReference type="Pfam" id="PF12850">
    <property type="entry name" value="Metallophos_2"/>
    <property type="match status" value="1"/>
</dbReference>
<dbReference type="PANTHER" id="PTHR42850">
    <property type="entry name" value="METALLOPHOSPHOESTERASE"/>
    <property type="match status" value="1"/>
</dbReference>
<dbReference type="Proteomes" id="UP000630615">
    <property type="component" value="Unassembled WGS sequence"/>
</dbReference>
<dbReference type="InterPro" id="IPR024654">
    <property type="entry name" value="Calcineurin-like_PHP_lpxH"/>
</dbReference>
<comment type="caution">
    <text evidence="3">The sequence shown here is derived from an EMBL/GenBank/DDBJ whole genome shotgun (WGS) entry which is preliminary data.</text>
</comment>
<sequence length="277" mass="31960">MKNKIALLADIHGNLTALESVLEDCKRKEVADYWILGDLFLPGPGGIEILKKLREVAPSAWIKGNWDDCFLEVIDKKIDLKDSTDVYVGMLASNIFPQLNQEDIDFLRNMPMQQIKKIAGLTVSLTHNLPEVNYGGQLHASSKQSEFDKLFSTESDIAVYAHIHHQTLRYSSEDQIIINPGSIGQPFNSWKNFKYDRRAHYALLELEDGCLVNVDFRRVTYDTETEIKRSQEVNLPFYSLYEEMIYSGKTYTHDQVVLEELIQKNNYREKLKNFLTC</sequence>
<dbReference type="EMBL" id="BMKI01000001">
    <property type="protein sequence ID" value="GGC78174.1"/>
    <property type="molecule type" value="Genomic_DNA"/>
</dbReference>
<evidence type="ECO:0000259" key="2">
    <source>
        <dbReference type="Pfam" id="PF12850"/>
    </source>
</evidence>
<dbReference type="Gene3D" id="3.60.21.10">
    <property type="match status" value="1"/>
</dbReference>
<evidence type="ECO:0000313" key="3">
    <source>
        <dbReference type="EMBL" id="GGC78174.1"/>
    </source>
</evidence>
<feature type="domain" description="Calcineurin-like phosphoesterase" evidence="2">
    <location>
        <begin position="4"/>
        <end position="208"/>
    </location>
</feature>
<dbReference type="PANTHER" id="PTHR42850:SF2">
    <property type="entry name" value="BLL5683 PROTEIN"/>
    <property type="match status" value="1"/>
</dbReference>
<proteinExistence type="inferred from homology"/>
<dbReference type="InterPro" id="IPR050126">
    <property type="entry name" value="Ap4A_hydrolase"/>
</dbReference>
<dbReference type="RefSeq" id="WP_088268399.1">
    <property type="nucleotide sequence ID" value="NZ_BMKI01000001.1"/>
</dbReference>
<reference evidence="4" key="1">
    <citation type="journal article" date="2019" name="Int. J. Syst. Evol. Microbiol.">
        <title>The Global Catalogue of Microorganisms (GCM) 10K type strain sequencing project: providing services to taxonomists for standard genome sequencing and annotation.</title>
        <authorList>
            <consortium name="The Broad Institute Genomics Platform"/>
            <consortium name="The Broad Institute Genome Sequencing Center for Infectious Disease"/>
            <person name="Wu L."/>
            <person name="Ma J."/>
        </authorList>
    </citation>
    <scope>NUCLEOTIDE SEQUENCE [LARGE SCALE GENOMIC DNA]</scope>
    <source>
        <strain evidence="4">CGMCC 1.15942</strain>
    </source>
</reference>
<gene>
    <name evidence="3" type="ORF">GCM10011573_04830</name>
</gene>
<keyword evidence="4" id="KW-1185">Reference proteome</keyword>
<dbReference type="InterPro" id="IPR029052">
    <property type="entry name" value="Metallo-depent_PP-like"/>
</dbReference>
<comment type="similarity">
    <text evidence="1">Belongs to the metallophosphoesterase superfamily. YfcE family.</text>
</comment>